<reference evidence="1 2" key="1">
    <citation type="submission" date="2020-07" db="EMBL/GenBank/DDBJ databases">
        <title>Halieaceae bacterium, F7430, whole genome shotgun sequencing project.</title>
        <authorList>
            <person name="Jiang S."/>
            <person name="Liu Z.W."/>
            <person name="Du Z.J."/>
        </authorList>
    </citation>
    <scope>NUCLEOTIDE SEQUENCE [LARGE SCALE GENOMIC DNA]</scope>
    <source>
        <strain evidence="1 2">F7430</strain>
    </source>
</reference>
<dbReference type="RefSeq" id="WP_182169292.1">
    <property type="nucleotide sequence ID" value="NZ_JACFXU010000013.1"/>
</dbReference>
<dbReference type="AlphaFoldDB" id="A0A7W2TUY7"/>
<name>A0A7W2TUY7_9GAMM</name>
<sequence length="134" mass="15289">MAKANSKGMLPNGRKKSGPQFTRALHAITDHPDYIAMSKQSRAFLWDLSRQYNGFNNGNLAACLGVMGKLGWTKWELMRARKEAESLGWIEVTRYPSAKRDPVLYRLTWLKTDKWDGKPKLDVGAHAQRVRSLK</sequence>
<gene>
    <name evidence="1" type="ORF">H2508_04565</name>
</gene>
<evidence type="ECO:0000313" key="2">
    <source>
        <dbReference type="Proteomes" id="UP000539350"/>
    </source>
</evidence>
<comment type="caution">
    <text evidence="1">The sequence shown here is derived from an EMBL/GenBank/DDBJ whole genome shotgun (WGS) entry which is preliminary data.</text>
</comment>
<dbReference type="Proteomes" id="UP000539350">
    <property type="component" value="Unassembled WGS sequence"/>
</dbReference>
<dbReference type="EMBL" id="JACFXU010000013">
    <property type="protein sequence ID" value="MBA6412379.1"/>
    <property type="molecule type" value="Genomic_DNA"/>
</dbReference>
<organism evidence="1 2">
    <name type="scientific">Sediminihaliea albiluteola</name>
    <dbReference type="NCBI Taxonomy" id="2758564"/>
    <lineage>
        <taxon>Bacteria</taxon>
        <taxon>Pseudomonadati</taxon>
        <taxon>Pseudomonadota</taxon>
        <taxon>Gammaproteobacteria</taxon>
        <taxon>Cellvibrionales</taxon>
        <taxon>Halieaceae</taxon>
        <taxon>Sediminihaliea</taxon>
    </lineage>
</organism>
<proteinExistence type="predicted"/>
<accession>A0A7W2TUY7</accession>
<keyword evidence="2" id="KW-1185">Reference proteome</keyword>
<evidence type="ECO:0000313" key="1">
    <source>
        <dbReference type="EMBL" id="MBA6412379.1"/>
    </source>
</evidence>
<protein>
    <submittedName>
        <fullName evidence="1">Uncharacterized protein</fullName>
    </submittedName>
</protein>